<protein>
    <recommendedName>
        <fullName evidence="11">Gustatory receptor</fullName>
    </recommendedName>
</protein>
<keyword evidence="7" id="KW-0807">Transducer</keyword>
<evidence type="ECO:0000256" key="4">
    <source>
        <dbReference type="ARBA" id="ARBA00022989"/>
    </source>
</evidence>
<gene>
    <name evidence="9" type="ORF">NQ314_008509</name>
</gene>
<reference evidence="9" key="1">
    <citation type="journal article" date="2023" name="Insect Mol. Biol.">
        <title>Genome sequencing provides insights into the evolution of gene families encoding plant cell wall-degrading enzymes in longhorned beetles.</title>
        <authorList>
            <person name="Shin N.R."/>
            <person name="Okamura Y."/>
            <person name="Kirsch R."/>
            <person name="Pauchet Y."/>
        </authorList>
    </citation>
    <scope>NUCLEOTIDE SEQUENCE</scope>
    <source>
        <strain evidence="9">RBIC_L_NR</strain>
    </source>
</reference>
<evidence type="ECO:0000256" key="1">
    <source>
        <dbReference type="ARBA" id="ARBA00004651"/>
    </source>
</evidence>
<dbReference type="Proteomes" id="UP001162156">
    <property type="component" value="Unassembled WGS sequence"/>
</dbReference>
<dbReference type="GO" id="GO:0007635">
    <property type="term" value="P:chemosensory behavior"/>
    <property type="evidence" value="ECO:0007669"/>
    <property type="project" value="TreeGrafter"/>
</dbReference>
<dbReference type="PANTHER" id="PTHR21143:SF104">
    <property type="entry name" value="GUSTATORY RECEPTOR 8A-RELATED"/>
    <property type="match status" value="1"/>
</dbReference>
<dbReference type="GO" id="GO:0008049">
    <property type="term" value="P:male courtship behavior"/>
    <property type="evidence" value="ECO:0007669"/>
    <property type="project" value="TreeGrafter"/>
</dbReference>
<evidence type="ECO:0000313" key="10">
    <source>
        <dbReference type="Proteomes" id="UP001162156"/>
    </source>
</evidence>
<keyword evidence="2" id="KW-1003">Cell membrane</keyword>
<evidence type="ECO:0000256" key="2">
    <source>
        <dbReference type="ARBA" id="ARBA00022475"/>
    </source>
</evidence>
<keyword evidence="3 8" id="KW-0812">Transmembrane</keyword>
<dbReference type="GO" id="GO:0030424">
    <property type="term" value="C:axon"/>
    <property type="evidence" value="ECO:0007669"/>
    <property type="project" value="TreeGrafter"/>
</dbReference>
<dbReference type="GO" id="GO:0007165">
    <property type="term" value="P:signal transduction"/>
    <property type="evidence" value="ECO:0007669"/>
    <property type="project" value="UniProtKB-KW"/>
</dbReference>
<evidence type="ECO:0000256" key="5">
    <source>
        <dbReference type="ARBA" id="ARBA00023136"/>
    </source>
</evidence>
<evidence type="ECO:0000256" key="8">
    <source>
        <dbReference type="SAM" id="Phobius"/>
    </source>
</evidence>
<dbReference type="PANTHER" id="PTHR21143">
    <property type="entry name" value="INVERTEBRATE GUSTATORY RECEPTOR"/>
    <property type="match status" value="1"/>
</dbReference>
<proteinExistence type="predicted"/>
<keyword evidence="6" id="KW-0675">Receptor</keyword>
<keyword evidence="10" id="KW-1185">Reference proteome</keyword>
<dbReference type="EMBL" id="JANEYF010002329">
    <property type="protein sequence ID" value="KAJ8947993.1"/>
    <property type="molecule type" value="Genomic_DNA"/>
</dbReference>
<keyword evidence="4 8" id="KW-1133">Transmembrane helix</keyword>
<comment type="caution">
    <text evidence="9">The sequence shown here is derived from an EMBL/GenBank/DDBJ whole genome shotgun (WGS) entry which is preliminary data.</text>
</comment>
<evidence type="ECO:0000256" key="3">
    <source>
        <dbReference type="ARBA" id="ARBA00022692"/>
    </source>
</evidence>
<dbReference type="GO" id="GO:0050909">
    <property type="term" value="P:sensory perception of taste"/>
    <property type="evidence" value="ECO:0007669"/>
    <property type="project" value="InterPro"/>
</dbReference>
<dbReference type="GO" id="GO:0030425">
    <property type="term" value="C:dendrite"/>
    <property type="evidence" value="ECO:0007669"/>
    <property type="project" value="TreeGrafter"/>
</dbReference>
<evidence type="ECO:0008006" key="11">
    <source>
        <dbReference type="Google" id="ProtNLM"/>
    </source>
</evidence>
<sequence length="90" mass="10417">MYFGPVTIMFCCDLTVRESQKVIKICYNLNQKEILSSEERQELRNLINQVKINIPKFTAAGFFEIGRTTLFSFFGATTTYLIVIIQFHAL</sequence>
<accession>A0AAV8Y951</accession>
<feature type="transmembrane region" description="Helical" evidence="8">
    <location>
        <begin position="70"/>
        <end position="89"/>
    </location>
</feature>
<dbReference type="GO" id="GO:0043025">
    <property type="term" value="C:neuronal cell body"/>
    <property type="evidence" value="ECO:0007669"/>
    <property type="project" value="TreeGrafter"/>
</dbReference>
<evidence type="ECO:0000313" key="9">
    <source>
        <dbReference type="EMBL" id="KAJ8947993.1"/>
    </source>
</evidence>
<name>A0AAV8Y951_9CUCU</name>
<dbReference type="GO" id="GO:0005886">
    <property type="term" value="C:plasma membrane"/>
    <property type="evidence" value="ECO:0007669"/>
    <property type="project" value="UniProtKB-SubCell"/>
</dbReference>
<dbReference type="Pfam" id="PF08395">
    <property type="entry name" value="7tm_7"/>
    <property type="match status" value="1"/>
</dbReference>
<evidence type="ECO:0000256" key="6">
    <source>
        <dbReference type="ARBA" id="ARBA00023170"/>
    </source>
</evidence>
<dbReference type="AlphaFoldDB" id="A0AAV8Y951"/>
<evidence type="ECO:0000256" key="7">
    <source>
        <dbReference type="ARBA" id="ARBA00023224"/>
    </source>
</evidence>
<comment type="subcellular location">
    <subcellularLocation>
        <location evidence="1">Cell membrane</location>
        <topology evidence="1">Multi-pass membrane protein</topology>
    </subcellularLocation>
</comment>
<dbReference type="InterPro" id="IPR013604">
    <property type="entry name" value="7TM_chemorcpt"/>
</dbReference>
<organism evidence="9 10">
    <name type="scientific">Rhamnusium bicolor</name>
    <dbReference type="NCBI Taxonomy" id="1586634"/>
    <lineage>
        <taxon>Eukaryota</taxon>
        <taxon>Metazoa</taxon>
        <taxon>Ecdysozoa</taxon>
        <taxon>Arthropoda</taxon>
        <taxon>Hexapoda</taxon>
        <taxon>Insecta</taxon>
        <taxon>Pterygota</taxon>
        <taxon>Neoptera</taxon>
        <taxon>Endopterygota</taxon>
        <taxon>Coleoptera</taxon>
        <taxon>Polyphaga</taxon>
        <taxon>Cucujiformia</taxon>
        <taxon>Chrysomeloidea</taxon>
        <taxon>Cerambycidae</taxon>
        <taxon>Lepturinae</taxon>
        <taxon>Rhagiini</taxon>
        <taxon>Rhamnusium</taxon>
    </lineage>
</organism>
<keyword evidence="5 8" id="KW-0472">Membrane</keyword>